<dbReference type="GeneID" id="591196"/>
<dbReference type="AlphaFoldDB" id="A0A7M7PFP3"/>
<feature type="domain" description="UBX" evidence="11">
    <location>
        <begin position="457"/>
        <end position="534"/>
    </location>
</feature>
<dbReference type="PANTHER" id="PTHR23333:SF4">
    <property type="entry name" value="UBX DOMAIN-CONTAINING PROTEIN 11"/>
    <property type="match status" value="1"/>
</dbReference>
<name>A0A7M7PFP3_STRPU</name>
<dbReference type="Gene3D" id="3.30.420.210">
    <property type="entry name" value="SEP domain"/>
    <property type="match status" value="1"/>
</dbReference>
<keyword evidence="4" id="KW-0206">Cytoskeleton</keyword>
<evidence type="ECO:0000256" key="5">
    <source>
        <dbReference type="ARBA" id="ARBA00059434"/>
    </source>
</evidence>
<dbReference type="SUPFAM" id="SSF54236">
    <property type="entry name" value="Ubiquitin-like"/>
    <property type="match status" value="1"/>
</dbReference>
<feature type="region of interest" description="Disordered" evidence="10">
    <location>
        <begin position="1"/>
        <end position="89"/>
    </location>
</feature>
<dbReference type="InterPro" id="IPR012989">
    <property type="entry name" value="SEP_domain"/>
</dbReference>
<proteinExistence type="predicted"/>
<dbReference type="PROSITE" id="PS51399">
    <property type="entry name" value="SEP"/>
    <property type="match status" value="1"/>
</dbReference>
<feature type="region of interest" description="Disordered" evidence="10">
    <location>
        <begin position="439"/>
        <end position="459"/>
    </location>
</feature>
<comment type="subunit">
    <text evidence="6">Interacts with GNA12, GNA13, RND1, RND2 and RND3.</text>
</comment>
<dbReference type="Gene3D" id="3.10.20.90">
    <property type="entry name" value="Phosphatidylinositol 3-kinase Catalytic Subunit, Chain A, domain 1"/>
    <property type="match status" value="1"/>
</dbReference>
<dbReference type="PANTHER" id="PTHR23333">
    <property type="entry name" value="UBX DOMAIN CONTAINING PROTEIN"/>
    <property type="match status" value="1"/>
</dbReference>
<comment type="subcellular location">
    <subcellularLocation>
        <location evidence="1">Cytoplasm</location>
        <location evidence="1">Cytoskeleton</location>
    </subcellularLocation>
</comment>
<dbReference type="CTD" id="91544"/>
<evidence type="ECO:0000256" key="7">
    <source>
        <dbReference type="ARBA" id="ARBA00073759"/>
    </source>
</evidence>
<keyword evidence="3" id="KW-0175">Coiled coil</keyword>
<comment type="function">
    <text evidence="5">May be involved in the reorganization of actin cytoskeleton mediated by RND1, RND2 and RND3. Promotes RHOA activation mediated by GNA12 and GNA13.</text>
</comment>
<dbReference type="OMA" id="DFELMSA"/>
<evidence type="ECO:0000313" key="14">
    <source>
        <dbReference type="EnsemblMetazoa" id="XP_030850607"/>
    </source>
</evidence>
<keyword evidence="15" id="KW-1185">Reference proteome</keyword>
<dbReference type="FunFam" id="3.30.420.210:FF:000003">
    <property type="entry name" value="UBX domain protein 11"/>
    <property type="match status" value="1"/>
</dbReference>
<dbReference type="Proteomes" id="UP000007110">
    <property type="component" value="Unassembled WGS sequence"/>
</dbReference>
<dbReference type="GO" id="GO:0043161">
    <property type="term" value="P:proteasome-mediated ubiquitin-dependent protein catabolic process"/>
    <property type="evidence" value="ECO:0000318"/>
    <property type="project" value="GO_Central"/>
</dbReference>
<dbReference type="RefSeq" id="XP_011662007.2">
    <property type="nucleotide sequence ID" value="XM_011663705.2"/>
</dbReference>
<dbReference type="RefSeq" id="XP_030850607.1">
    <property type="nucleotide sequence ID" value="XM_030994747.1"/>
</dbReference>
<feature type="compositionally biased region" description="Low complexity" evidence="10">
    <location>
        <begin position="51"/>
        <end position="60"/>
    </location>
</feature>
<evidence type="ECO:0000256" key="2">
    <source>
        <dbReference type="ARBA" id="ARBA00022490"/>
    </source>
</evidence>
<evidence type="ECO:0000256" key="9">
    <source>
        <dbReference type="ARBA" id="ARBA00081109"/>
    </source>
</evidence>
<dbReference type="Pfam" id="PF08059">
    <property type="entry name" value="SEP"/>
    <property type="match status" value="1"/>
</dbReference>
<dbReference type="InterPro" id="IPR029071">
    <property type="entry name" value="Ubiquitin-like_domsf"/>
</dbReference>
<dbReference type="PROSITE" id="PS50033">
    <property type="entry name" value="UBX"/>
    <property type="match status" value="1"/>
</dbReference>
<evidence type="ECO:0000259" key="12">
    <source>
        <dbReference type="PROSITE" id="PS50053"/>
    </source>
</evidence>
<dbReference type="KEGG" id="spu:591196"/>
<dbReference type="InParanoid" id="A0A7M7PFP3"/>
<evidence type="ECO:0000259" key="13">
    <source>
        <dbReference type="PROSITE" id="PS51399"/>
    </source>
</evidence>
<evidence type="ECO:0000313" key="15">
    <source>
        <dbReference type="Proteomes" id="UP000007110"/>
    </source>
</evidence>
<dbReference type="InterPro" id="IPR036241">
    <property type="entry name" value="NSFL1C_SEP_dom_sf"/>
</dbReference>
<keyword evidence="2" id="KW-0963">Cytoplasm</keyword>
<dbReference type="Pfam" id="PF00789">
    <property type="entry name" value="UBX"/>
    <property type="match status" value="1"/>
</dbReference>
<accession>A0A7M7PFP3</accession>
<feature type="domain" description="Ubiquitin-like" evidence="12">
    <location>
        <begin position="462"/>
        <end position="539"/>
    </location>
</feature>
<dbReference type="InterPro" id="IPR001012">
    <property type="entry name" value="UBX_dom"/>
</dbReference>
<feature type="domain" description="SEP" evidence="13">
    <location>
        <begin position="258"/>
        <end position="322"/>
    </location>
</feature>
<dbReference type="GO" id="GO:0005856">
    <property type="term" value="C:cytoskeleton"/>
    <property type="evidence" value="ECO:0007669"/>
    <property type="project" value="UniProtKB-SubCell"/>
</dbReference>
<evidence type="ECO:0000256" key="4">
    <source>
        <dbReference type="ARBA" id="ARBA00023212"/>
    </source>
</evidence>
<dbReference type="GO" id="GO:0043130">
    <property type="term" value="F:ubiquitin binding"/>
    <property type="evidence" value="ECO:0000318"/>
    <property type="project" value="GO_Central"/>
</dbReference>
<protein>
    <recommendedName>
        <fullName evidence="7">UBX domain-containing protein 11</fullName>
    </recommendedName>
    <alternativeName>
        <fullName evidence="9">Socius</fullName>
    </alternativeName>
    <alternativeName>
        <fullName evidence="8">UBX domain-containing protein 5</fullName>
    </alternativeName>
</protein>
<organism evidence="14 15">
    <name type="scientific">Strongylocentrotus purpuratus</name>
    <name type="common">Purple sea urchin</name>
    <dbReference type="NCBI Taxonomy" id="7668"/>
    <lineage>
        <taxon>Eukaryota</taxon>
        <taxon>Metazoa</taxon>
        <taxon>Echinodermata</taxon>
        <taxon>Eleutherozoa</taxon>
        <taxon>Echinozoa</taxon>
        <taxon>Echinoidea</taxon>
        <taxon>Euechinoidea</taxon>
        <taxon>Echinacea</taxon>
        <taxon>Camarodonta</taxon>
        <taxon>Echinidea</taxon>
        <taxon>Strongylocentrotidae</taxon>
        <taxon>Strongylocentrotus</taxon>
    </lineage>
</organism>
<dbReference type="OrthoDB" id="25887at2759"/>
<dbReference type="EnsemblMetazoa" id="XM_011663705">
    <property type="protein sequence ID" value="XP_011662007"/>
    <property type="gene ID" value="LOC591196"/>
</dbReference>
<reference evidence="14" key="2">
    <citation type="submission" date="2021-01" db="UniProtKB">
        <authorList>
            <consortium name="EnsemblMetazoa"/>
        </authorList>
    </citation>
    <scope>IDENTIFICATION</scope>
</reference>
<evidence type="ECO:0000256" key="10">
    <source>
        <dbReference type="SAM" id="MobiDB-lite"/>
    </source>
</evidence>
<evidence type="ECO:0000256" key="3">
    <source>
        <dbReference type="ARBA" id="ARBA00023054"/>
    </source>
</evidence>
<dbReference type="EnsemblMetazoa" id="XM_030994748">
    <property type="protein sequence ID" value="XP_030850608"/>
    <property type="gene ID" value="LOC591196"/>
</dbReference>
<dbReference type="CDD" id="cd17077">
    <property type="entry name" value="UBX_UBXN11"/>
    <property type="match status" value="1"/>
</dbReference>
<dbReference type="FunCoup" id="A0A7M7PFP3">
    <property type="interactions" value="26"/>
</dbReference>
<dbReference type="SUPFAM" id="SSF102848">
    <property type="entry name" value="NSFL1 (p97 ATPase) cofactor p47, SEP domain"/>
    <property type="match status" value="1"/>
</dbReference>
<reference evidence="15" key="1">
    <citation type="submission" date="2015-02" db="EMBL/GenBank/DDBJ databases">
        <title>Genome sequencing for Strongylocentrotus purpuratus.</title>
        <authorList>
            <person name="Murali S."/>
            <person name="Liu Y."/>
            <person name="Vee V."/>
            <person name="English A."/>
            <person name="Wang M."/>
            <person name="Skinner E."/>
            <person name="Han Y."/>
            <person name="Muzny D.M."/>
            <person name="Worley K.C."/>
            <person name="Gibbs R.A."/>
        </authorList>
    </citation>
    <scope>NUCLEOTIDE SEQUENCE</scope>
</reference>
<dbReference type="EnsemblMetazoa" id="XM_030994747">
    <property type="protein sequence ID" value="XP_030850607"/>
    <property type="gene ID" value="LOC591196"/>
</dbReference>
<evidence type="ECO:0000259" key="11">
    <source>
        <dbReference type="PROSITE" id="PS50033"/>
    </source>
</evidence>
<dbReference type="RefSeq" id="XP_030850608.1">
    <property type="nucleotide sequence ID" value="XM_030994748.1"/>
</dbReference>
<dbReference type="SMART" id="SM00166">
    <property type="entry name" value="UBX"/>
    <property type="match status" value="1"/>
</dbReference>
<dbReference type="PROSITE" id="PS50053">
    <property type="entry name" value="UBIQUITIN_2"/>
    <property type="match status" value="1"/>
</dbReference>
<dbReference type="InterPro" id="IPR000626">
    <property type="entry name" value="Ubiquitin-like_dom"/>
</dbReference>
<sequence>MSDPSSSLRKNKKTPLPGVKKIPGQRAVPFRSQPTDFLSPSELDDFDDVLSRTSSRLSTTGNRGDLGSMPGQKVNHLPKISPRDKTNAPTDIDLMSSMMGRISKLELQVKYYAKKIIEKDKKVNILEEKIGLMKKYQDEPDIESRRIKELERKCQSLQEQIQDMEDFLSDYGMVWVGGTHEEGEARTSKVDGLYEELDSDSFIKSQGVWRPGSSLVSSENCIPNFDLVLKNIQELNIVAREGEKKIQHTVSGARFKTVDSIPLTLYANGFFMFNGPFRSYDEPETQQCMQDLTEGYFPTELQSRYPDGVPIKVDDQRDVAFKDQRNREFFPGTGLAVGGCNDGPSRLVPSNLDKATSMASSGPPVSQEHGPLKLRETTKPPVDPMSVDQFLGKLHPTMSSGGKVIDVRSLVADLLKEETIPNAVTVVNTPIVRDIKERALSGKTGQSNRPVSARSLPRSDVTTLRVKSESGDHTYILKLRFTDTIGDLRMHLDKQRKPHAPDYILVTTFPNRTYTDLESTLEASGLTPNATVLMKLKMR</sequence>
<evidence type="ECO:0000256" key="6">
    <source>
        <dbReference type="ARBA" id="ARBA00062345"/>
    </source>
</evidence>
<evidence type="ECO:0000256" key="1">
    <source>
        <dbReference type="ARBA" id="ARBA00004245"/>
    </source>
</evidence>
<evidence type="ECO:0000256" key="8">
    <source>
        <dbReference type="ARBA" id="ARBA00075811"/>
    </source>
</evidence>